<dbReference type="OrthoDB" id="7901229at2759"/>
<dbReference type="InParanoid" id="A0A0Q9WS06"/>
<keyword evidence="2" id="KW-0964">Secreted</keyword>
<dbReference type="Pfam" id="PF15430">
    <property type="entry name" value="SVWC"/>
    <property type="match status" value="1"/>
</dbReference>
<dbReference type="PANTHER" id="PTHR39957:SF1">
    <property type="entry name" value="AT09846P1-RELATED"/>
    <property type="match status" value="1"/>
</dbReference>
<feature type="domain" description="Single" evidence="4">
    <location>
        <begin position="33"/>
        <end position="104"/>
    </location>
</feature>
<evidence type="ECO:0000256" key="2">
    <source>
        <dbReference type="ARBA" id="ARBA00022525"/>
    </source>
</evidence>
<evidence type="ECO:0000313" key="6">
    <source>
        <dbReference type="Proteomes" id="UP000007798"/>
    </source>
</evidence>
<dbReference type="GO" id="GO:0005576">
    <property type="term" value="C:extracellular region"/>
    <property type="evidence" value="ECO:0007669"/>
    <property type="project" value="UniProtKB-SubCell"/>
</dbReference>
<name>A0A0Q9WS06_DROWI</name>
<feature type="signal peptide" evidence="3">
    <location>
        <begin position="1"/>
        <end position="17"/>
    </location>
</feature>
<proteinExistence type="predicted"/>
<dbReference type="PANTHER" id="PTHR39957">
    <property type="entry name" value="AT09846P1-RELATED"/>
    <property type="match status" value="1"/>
</dbReference>
<dbReference type="KEGG" id="dwi:26529781"/>
<feature type="chain" id="PRO_5006387062" description="Single domain-containing protein" evidence="3">
    <location>
        <begin position="18"/>
        <end position="105"/>
    </location>
</feature>
<gene>
    <name evidence="5" type="primary">Dwil\GK27779</name>
    <name evidence="5" type="ORF">Dwil_GK27779</name>
</gene>
<dbReference type="InterPro" id="IPR029277">
    <property type="entry name" value="SVWC_dom"/>
</dbReference>
<evidence type="ECO:0000256" key="3">
    <source>
        <dbReference type="SAM" id="SignalP"/>
    </source>
</evidence>
<keyword evidence="3" id="KW-0732">Signal</keyword>
<dbReference type="Proteomes" id="UP000007798">
    <property type="component" value="Unassembled WGS sequence"/>
</dbReference>
<dbReference type="SMART" id="SM01318">
    <property type="entry name" value="SVWC"/>
    <property type="match status" value="1"/>
</dbReference>
<organism evidence="5 6">
    <name type="scientific">Drosophila willistoni</name>
    <name type="common">Fruit fly</name>
    <dbReference type="NCBI Taxonomy" id="7260"/>
    <lineage>
        <taxon>Eukaryota</taxon>
        <taxon>Metazoa</taxon>
        <taxon>Ecdysozoa</taxon>
        <taxon>Arthropoda</taxon>
        <taxon>Hexapoda</taxon>
        <taxon>Insecta</taxon>
        <taxon>Pterygota</taxon>
        <taxon>Neoptera</taxon>
        <taxon>Endopterygota</taxon>
        <taxon>Diptera</taxon>
        <taxon>Brachycera</taxon>
        <taxon>Muscomorpha</taxon>
        <taxon>Ephydroidea</taxon>
        <taxon>Drosophilidae</taxon>
        <taxon>Drosophila</taxon>
        <taxon>Sophophora</taxon>
    </lineage>
</organism>
<dbReference type="InterPro" id="IPR053308">
    <property type="entry name" value="Vago-like"/>
</dbReference>
<keyword evidence="6" id="KW-1185">Reference proteome</keyword>
<reference evidence="5 6" key="1">
    <citation type="journal article" date="2007" name="Nature">
        <title>Evolution of genes and genomes on the Drosophila phylogeny.</title>
        <authorList>
            <consortium name="Drosophila 12 Genomes Consortium"/>
            <person name="Clark A.G."/>
            <person name="Eisen M.B."/>
            <person name="Smith D.R."/>
            <person name="Bergman C.M."/>
            <person name="Oliver B."/>
            <person name="Markow T.A."/>
            <person name="Kaufman T.C."/>
            <person name="Kellis M."/>
            <person name="Gelbart W."/>
            <person name="Iyer V.N."/>
            <person name="Pollard D.A."/>
            <person name="Sackton T.B."/>
            <person name="Larracuente A.M."/>
            <person name="Singh N.D."/>
            <person name="Abad J.P."/>
            <person name="Abt D.N."/>
            <person name="Adryan B."/>
            <person name="Aguade M."/>
            <person name="Akashi H."/>
            <person name="Anderson W.W."/>
            <person name="Aquadro C.F."/>
            <person name="Ardell D.H."/>
            <person name="Arguello R."/>
            <person name="Artieri C.G."/>
            <person name="Barbash D.A."/>
            <person name="Barker D."/>
            <person name="Barsanti P."/>
            <person name="Batterham P."/>
            <person name="Batzoglou S."/>
            <person name="Begun D."/>
            <person name="Bhutkar A."/>
            <person name="Blanco E."/>
            <person name="Bosak S.A."/>
            <person name="Bradley R.K."/>
            <person name="Brand A.D."/>
            <person name="Brent M.R."/>
            <person name="Brooks A.N."/>
            <person name="Brown R.H."/>
            <person name="Butlin R.K."/>
            <person name="Caggese C."/>
            <person name="Calvi B.R."/>
            <person name="Bernardo de Carvalho A."/>
            <person name="Caspi A."/>
            <person name="Castrezana S."/>
            <person name="Celniker S.E."/>
            <person name="Chang J.L."/>
            <person name="Chapple C."/>
            <person name="Chatterji S."/>
            <person name="Chinwalla A."/>
            <person name="Civetta A."/>
            <person name="Clifton S.W."/>
            <person name="Comeron J.M."/>
            <person name="Costello J.C."/>
            <person name="Coyne J.A."/>
            <person name="Daub J."/>
            <person name="David R.G."/>
            <person name="Delcher A.L."/>
            <person name="Delehaunty K."/>
            <person name="Do C.B."/>
            <person name="Ebling H."/>
            <person name="Edwards K."/>
            <person name="Eickbush T."/>
            <person name="Evans J.D."/>
            <person name="Filipski A."/>
            <person name="Findeiss S."/>
            <person name="Freyhult E."/>
            <person name="Fulton L."/>
            <person name="Fulton R."/>
            <person name="Garcia A.C."/>
            <person name="Gardiner A."/>
            <person name="Garfield D.A."/>
            <person name="Garvin B.E."/>
            <person name="Gibson G."/>
            <person name="Gilbert D."/>
            <person name="Gnerre S."/>
            <person name="Godfrey J."/>
            <person name="Good R."/>
            <person name="Gotea V."/>
            <person name="Gravely B."/>
            <person name="Greenberg A.J."/>
            <person name="Griffiths-Jones S."/>
            <person name="Gross S."/>
            <person name="Guigo R."/>
            <person name="Gustafson E.A."/>
            <person name="Haerty W."/>
            <person name="Hahn M.W."/>
            <person name="Halligan D.L."/>
            <person name="Halpern A.L."/>
            <person name="Halter G.M."/>
            <person name="Han M.V."/>
            <person name="Heger A."/>
            <person name="Hillier L."/>
            <person name="Hinrichs A.S."/>
            <person name="Holmes I."/>
            <person name="Hoskins R.A."/>
            <person name="Hubisz M.J."/>
            <person name="Hultmark D."/>
            <person name="Huntley M.A."/>
            <person name="Jaffe D.B."/>
            <person name="Jagadeeshan S."/>
            <person name="Jeck W.R."/>
            <person name="Johnson J."/>
            <person name="Jones C.D."/>
            <person name="Jordan W.C."/>
            <person name="Karpen G.H."/>
            <person name="Kataoka E."/>
            <person name="Keightley P.D."/>
            <person name="Kheradpour P."/>
            <person name="Kirkness E.F."/>
            <person name="Koerich L.B."/>
            <person name="Kristiansen K."/>
            <person name="Kudrna D."/>
            <person name="Kulathinal R.J."/>
            <person name="Kumar S."/>
            <person name="Kwok R."/>
            <person name="Lander E."/>
            <person name="Langley C.H."/>
            <person name="Lapoint R."/>
            <person name="Lazzaro B.P."/>
            <person name="Lee S.J."/>
            <person name="Levesque L."/>
            <person name="Li R."/>
            <person name="Lin C.F."/>
            <person name="Lin M.F."/>
            <person name="Lindblad-Toh K."/>
            <person name="Llopart A."/>
            <person name="Long M."/>
            <person name="Low L."/>
            <person name="Lozovsky E."/>
            <person name="Lu J."/>
            <person name="Luo M."/>
            <person name="Machado C.A."/>
            <person name="Makalowski W."/>
            <person name="Marzo M."/>
            <person name="Matsuda M."/>
            <person name="Matzkin L."/>
            <person name="McAllister B."/>
            <person name="McBride C.S."/>
            <person name="McKernan B."/>
            <person name="McKernan K."/>
            <person name="Mendez-Lago M."/>
            <person name="Minx P."/>
            <person name="Mollenhauer M.U."/>
            <person name="Montooth K."/>
            <person name="Mount S.M."/>
            <person name="Mu X."/>
            <person name="Myers E."/>
            <person name="Negre B."/>
            <person name="Newfeld S."/>
            <person name="Nielsen R."/>
            <person name="Noor M.A."/>
            <person name="O'Grady P."/>
            <person name="Pachter L."/>
            <person name="Papaceit M."/>
            <person name="Parisi M.J."/>
            <person name="Parisi M."/>
            <person name="Parts L."/>
            <person name="Pedersen J.S."/>
            <person name="Pesole G."/>
            <person name="Phillippy A.M."/>
            <person name="Ponting C.P."/>
            <person name="Pop M."/>
            <person name="Porcelli D."/>
            <person name="Powell J.R."/>
            <person name="Prohaska S."/>
            <person name="Pruitt K."/>
            <person name="Puig M."/>
            <person name="Quesneville H."/>
            <person name="Ram K.R."/>
            <person name="Rand D."/>
            <person name="Rasmussen M.D."/>
            <person name="Reed L.K."/>
            <person name="Reenan R."/>
            <person name="Reily A."/>
            <person name="Remington K.A."/>
            <person name="Rieger T.T."/>
            <person name="Ritchie M.G."/>
            <person name="Robin C."/>
            <person name="Rogers Y.H."/>
            <person name="Rohde C."/>
            <person name="Rozas J."/>
            <person name="Rubenfield M.J."/>
            <person name="Ruiz A."/>
            <person name="Russo S."/>
            <person name="Salzberg S.L."/>
            <person name="Sanchez-Gracia A."/>
            <person name="Saranga D.J."/>
            <person name="Sato H."/>
            <person name="Schaeffer S.W."/>
            <person name="Schatz M.C."/>
            <person name="Schlenke T."/>
            <person name="Schwartz R."/>
            <person name="Segarra C."/>
            <person name="Singh R.S."/>
            <person name="Sirot L."/>
            <person name="Sirota M."/>
            <person name="Sisneros N.B."/>
            <person name="Smith C.D."/>
            <person name="Smith T.F."/>
            <person name="Spieth J."/>
            <person name="Stage D.E."/>
            <person name="Stark A."/>
            <person name="Stephan W."/>
            <person name="Strausberg R.L."/>
            <person name="Strempel S."/>
            <person name="Sturgill D."/>
            <person name="Sutton G."/>
            <person name="Sutton G.G."/>
            <person name="Tao W."/>
            <person name="Teichmann S."/>
            <person name="Tobari Y.N."/>
            <person name="Tomimura Y."/>
            <person name="Tsolas J.M."/>
            <person name="Valente V.L."/>
            <person name="Venter E."/>
            <person name="Venter J.C."/>
            <person name="Vicario S."/>
            <person name="Vieira F.G."/>
            <person name="Vilella A.J."/>
            <person name="Villasante A."/>
            <person name="Walenz B."/>
            <person name="Wang J."/>
            <person name="Wasserman M."/>
            <person name="Watts T."/>
            <person name="Wilson D."/>
            <person name="Wilson R.K."/>
            <person name="Wing R.A."/>
            <person name="Wolfner M.F."/>
            <person name="Wong A."/>
            <person name="Wong G.K."/>
            <person name="Wu C.I."/>
            <person name="Wu G."/>
            <person name="Yamamoto D."/>
            <person name="Yang H.P."/>
            <person name="Yang S.P."/>
            <person name="Yorke J.A."/>
            <person name="Yoshida K."/>
            <person name="Zdobnov E."/>
            <person name="Zhang P."/>
            <person name="Zhang Y."/>
            <person name="Zimin A.V."/>
            <person name="Baldwin J."/>
            <person name="Abdouelleil A."/>
            <person name="Abdulkadir J."/>
            <person name="Abebe A."/>
            <person name="Abera B."/>
            <person name="Abreu J."/>
            <person name="Acer S.C."/>
            <person name="Aftuck L."/>
            <person name="Alexander A."/>
            <person name="An P."/>
            <person name="Anderson E."/>
            <person name="Anderson S."/>
            <person name="Arachi H."/>
            <person name="Azer M."/>
            <person name="Bachantsang P."/>
            <person name="Barry A."/>
            <person name="Bayul T."/>
            <person name="Berlin A."/>
            <person name="Bessette D."/>
            <person name="Bloom T."/>
            <person name="Blye J."/>
            <person name="Boguslavskiy L."/>
            <person name="Bonnet C."/>
            <person name="Boukhgalter B."/>
            <person name="Bourzgui I."/>
            <person name="Brown A."/>
            <person name="Cahill P."/>
            <person name="Channer S."/>
            <person name="Cheshatsang Y."/>
            <person name="Chuda L."/>
            <person name="Citroen M."/>
            <person name="Collymore A."/>
            <person name="Cooke P."/>
            <person name="Costello M."/>
            <person name="D'Aco K."/>
            <person name="Daza R."/>
            <person name="De Haan G."/>
            <person name="DeGray S."/>
            <person name="DeMaso C."/>
            <person name="Dhargay N."/>
            <person name="Dooley K."/>
            <person name="Dooley E."/>
            <person name="Doricent M."/>
            <person name="Dorje P."/>
            <person name="Dorjee K."/>
            <person name="Dupes A."/>
            <person name="Elong R."/>
            <person name="Falk J."/>
            <person name="Farina A."/>
            <person name="Faro S."/>
            <person name="Ferguson D."/>
            <person name="Fisher S."/>
            <person name="Foley C.D."/>
            <person name="Franke A."/>
            <person name="Friedrich D."/>
            <person name="Gadbois L."/>
            <person name="Gearin G."/>
            <person name="Gearin C.R."/>
            <person name="Giannoukos G."/>
            <person name="Goode T."/>
            <person name="Graham J."/>
            <person name="Grandbois E."/>
            <person name="Grewal S."/>
            <person name="Gyaltsen K."/>
            <person name="Hafez N."/>
            <person name="Hagos B."/>
            <person name="Hall J."/>
            <person name="Henson C."/>
            <person name="Hollinger A."/>
            <person name="Honan T."/>
            <person name="Huard M.D."/>
            <person name="Hughes L."/>
            <person name="Hurhula B."/>
            <person name="Husby M.E."/>
            <person name="Kamat A."/>
            <person name="Kanga B."/>
            <person name="Kashin S."/>
            <person name="Khazanovich D."/>
            <person name="Kisner P."/>
            <person name="Lance K."/>
            <person name="Lara M."/>
            <person name="Lee W."/>
            <person name="Lennon N."/>
            <person name="Letendre F."/>
            <person name="LeVine R."/>
            <person name="Lipovsky A."/>
            <person name="Liu X."/>
            <person name="Liu J."/>
            <person name="Liu S."/>
            <person name="Lokyitsang T."/>
            <person name="Lokyitsang Y."/>
            <person name="Lubonja R."/>
            <person name="Lui A."/>
            <person name="MacDonald P."/>
            <person name="Magnisalis V."/>
            <person name="Maru K."/>
            <person name="Matthews C."/>
            <person name="McCusker W."/>
            <person name="McDonough S."/>
            <person name="Mehta T."/>
            <person name="Meldrim J."/>
            <person name="Meneus L."/>
            <person name="Mihai O."/>
            <person name="Mihalev A."/>
            <person name="Mihova T."/>
            <person name="Mittelman R."/>
            <person name="Mlenga V."/>
            <person name="Montmayeur A."/>
            <person name="Mulrain L."/>
            <person name="Navidi A."/>
            <person name="Naylor J."/>
            <person name="Negash T."/>
            <person name="Nguyen T."/>
            <person name="Nguyen N."/>
            <person name="Nicol R."/>
            <person name="Norbu C."/>
            <person name="Norbu N."/>
            <person name="Novod N."/>
            <person name="O'Neill B."/>
            <person name="Osman S."/>
            <person name="Markiewicz E."/>
            <person name="Oyono O.L."/>
            <person name="Patti C."/>
            <person name="Phunkhang P."/>
            <person name="Pierre F."/>
            <person name="Priest M."/>
            <person name="Raghuraman S."/>
            <person name="Rege F."/>
            <person name="Reyes R."/>
            <person name="Rise C."/>
            <person name="Rogov P."/>
            <person name="Ross K."/>
            <person name="Ryan E."/>
            <person name="Settipalli S."/>
            <person name="Shea T."/>
            <person name="Sherpa N."/>
            <person name="Shi L."/>
            <person name="Shih D."/>
            <person name="Sparrow T."/>
            <person name="Spaulding J."/>
            <person name="Stalker J."/>
            <person name="Stange-Thomann N."/>
            <person name="Stavropoulos S."/>
            <person name="Stone C."/>
            <person name="Strader C."/>
            <person name="Tesfaye S."/>
            <person name="Thomson T."/>
            <person name="Thoulutsang Y."/>
            <person name="Thoulutsang D."/>
            <person name="Topham K."/>
            <person name="Topping I."/>
            <person name="Tsamla T."/>
            <person name="Vassiliev H."/>
            <person name="Vo A."/>
            <person name="Wangchuk T."/>
            <person name="Wangdi T."/>
            <person name="Weiand M."/>
            <person name="Wilkinson J."/>
            <person name="Wilson A."/>
            <person name="Yadav S."/>
            <person name="Young G."/>
            <person name="Yu Q."/>
            <person name="Zembek L."/>
            <person name="Zhong D."/>
            <person name="Zimmer A."/>
            <person name="Zwirko Z."/>
            <person name="Jaffe D.B."/>
            <person name="Alvarez P."/>
            <person name="Brockman W."/>
            <person name="Butler J."/>
            <person name="Chin C."/>
            <person name="Gnerre S."/>
            <person name="Grabherr M."/>
            <person name="Kleber M."/>
            <person name="Mauceli E."/>
            <person name="MacCallum I."/>
        </authorList>
    </citation>
    <scope>NUCLEOTIDE SEQUENCE [LARGE SCALE GENOMIC DNA]</scope>
    <source>
        <strain evidence="6">Tucson 14030-0811.24</strain>
    </source>
</reference>
<dbReference type="EMBL" id="CH963920">
    <property type="protein sequence ID" value="KRF98745.1"/>
    <property type="molecule type" value="Genomic_DNA"/>
</dbReference>
<comment type="subcellular location">
    <subcellularLocation>
        <location evidence="1">Secreted</location>
    </subcellularLocation>
</comment>
<evidence type="ECO:0000259" key="4">
    <source>
        <dbReference type="SMART" id="SM01318"/>
    </source>
</evidence>
<evidence type="ECO:0000256" key="1">
    <source>
        <dbReference type="ARBA" id="ARBA00004613"/>
    </source>
</evidence>
<protein>
    <recommendedName>
        <fullName evidence="4">Single domain-containing protein</fullName>
    </recommendedName>
</protein>
<accession>A0A0Q9WS06</accession>
<sequence length="105" mass="11799">MLILICIILTLASQSLADLSVNNYADSAYPGRCVLDVGHSVILLNMAQSYKFDNLPCTQVFCIGDGWGMLNTCDREKPPDDCRYTEILDWDAPYPECCKRRVVCD</sequence>
<dbReference type="AlphaFoldDB" id="A0A0Q9WS06"/>
<evidence type="ECO:0000313" key="5">
    <source>
        <dbReference type="EMBL" id="KRF98745.1"/>
    </source>
</evidence>